<dbReference type="RefSeq" id="XP_007415283.1">
    <property type="nucleotide sequence ID" value="XM_007415221.1"/>
</dbReference>
<sequence>MIFEQRFESKPPVSSIFNFLRTSFVRLVDSRSNCKQIKRLEMNIEAVSSVEPYNPSGEDLIDYKEAEMTDQLAKDHRPEDIPIPATAPESAAKSSKFVKPPPLKLATADPLKHLHFKHKEPVGVSELAFQSSFGRTSTILQHQSQPKATPREHPALQMQQMHSAMLIDSASIPAIPVGDRASRPPPPDGPRTGLDARRNRLTSDASSQLRGLGESEESERREDIQERDPERESLPSTALQTYGLQVPYGPNQQLESSSVGLEHVRETKERQQNLQLSTLPEKKPVSEPTRSIQRGVSNSHDQRSGESSEELDQTILPLDRELMNPVFHHLKLYLDPLFLQFDKLYDEIQNTKSFVLDRDANKRLDMVDKTLKSLVKNINDQVSALNKVSFAVKKTNDDMTECQKDLGRWASNALETIKIGMNGMRDQLLIHENENLKNQTNAIIAAIEKINRADTIHDIKQSENEHDTYAKKTSDQLSSMQGIVRQLQTAVAHQNGELALMRSHNEEVIKLLSDLTLHQLKNQGTGLQLEEEVAETRLHDVPPHMQDVQHITLPDVRRANTTPTPHDTFLTPDETVRNAPAEQNRQNIRDLAQRNPAREESTGPDLTLGLEAAHANIPIQDTSDKILEQCPGDLDHAVRSRLGGENDFVHFSTTFEEVVRRTSIGRNRPPNRPNQDWKTQATSGSNLPAKTAASKPPIARVPGKCDTCGSTESGHDYRSCRRKSKGINAVEIDSPEEESLTGEEIELIFGDDHDSFYDDGEYRAVQDGSFEVPAVPLLLPVSWIKYGAHGRKICVPNKTGGT</sequence>
<feature type="compositionally biased region" description="Basic and acidic residues" evidence="1">
    <location>
        <begin position="262"/>
        <end position="271"/>
    </location>
</feature>
<dbReference type="HOGENOM" id="CLU_023051_0_0_1"/>
<proteinExistence type="predicted"/>
<feature type="region of interest" description="Disordered" evidence="1">
    <location>
        <begin position="661"/>
        <end position="699"/>
    </location>
</feature>
<feature type="compositionally biased region" description="Polar residues" evidence="1">
    <location>
        <begin position="234"/>
        <end position="243"/>
    </location>
</feature>
<gene>
    <name evidence="2" type="ORF">MELLADRAFT_111034</name>
</gene>
<feature type="region of interest" description="Disordered" evidence="1">
    <location>
        <begin position="578"/>
        <end position="604"/>
    </location>
</feature>
<feature type="compositionally biased region" description="Basic and acidic residues" evidence="1">
    <location>
        <begin position="218"/>
        <end position="233"/>
    </location>
</feature>
<feature type="region of interest" description="Disordered" evidence="1">
    <location>
        <begin position="175"/>
        <end position="311"/>
    </location>
</feature>
<dbReference type="Proteomes" id="UP000001072">
    <property type="component" value="Unassembled WGS sequence"/>
</dbReference>
<dbReference type="AlphaFoldDB" id="F4S1T9"/>
<dbReference type="KEGG" id="mlr:MELLADRAFT_111034"/>
<dbReference type="GeneID" id="18924263"/>
<accession>F4S1T9</accession>
<feature type="compositionally biased region" description="Polar residues" evidence="1">
    <location>
        <begin position="673"/>
        <end position="688"/>
    </location>
</feature>
<evidence type="ECO:0000313" key="3">
    <source>
        <dbReference type="Proteomes" id="UP000001072"/>
    </source>
</evidence>
<organism evidence="3">
    <name type="scientific">Melampsora larici-populina (strain 98AG31 / pathotype 3-4-7)</name>
    <name type="common">Poplar leaf rust fungus</name>
    <dbReference type="NCBI Taxonomy" id="747676"/>
    <lineage>
        <taxon>Eukaryota</taxon>
        <taxon>Fungi</taxon>
        <taxon>Dikarya</taxon>
        <taxon>Basidiomycota</taxon>
        <taxon>Pucciniomycotina</taxon>
        <taxon>Pucciniomycetes</taxon>
        <taxon>Pucciniales</taxon>
        <taxon>Melampsoraceae</taxon>
        <taxon>Melampsora</taxon>
    </lineage>
</organism>
<name>F4S1T9_MELLP</name>
<feature type="compositionally biased region" description="Polar residues" evidence="1">
    <location>
        <begin position="250"/>
        <end position="259"/>
    </location>
</feature>
<dbReference type="EMBL" id="GL883138">
    <property type="protein sequence ID" value="EGG01433.1"/>
    <property type="molecule type" value="Genomic_DNA"/>
</dbReference>
<reference evidence="3" key="1">
    <citation type="journal article" date="2011" name="Proc. Natl. Acad. Sci. U.S.A.">
        <title>Obligate biotrophy features unraveled by the genomic analysis of rust fungi.</title>
        <authorList>
            <person name="Duplessis S."/>
            <person name="Cuomo C.A."/>
            <person name="Lin Y.-C."/>
            <person name="Aerts A."/>
            <person name="Tisserant E."/>
            <person name="Veneault-Fourrey C."/>
            <person name="Joly D.L."/>
            <person name="Hacquard S."/>
            <person name="Amselem J."/>
            <person name="Cantarel B.L."/>
            <person name="Chiu R."/>
            <person name="Coutinho P.M."/>
            <person name="Feau N."/>
            <person name="Field M."/>
            <person name="Frey P."/>
            <person name="Gelhaye E."/>
            <person name="Goldberg J."/>
            <person name="Grabherr M.G."/>
            <person name="Kodira C.D."/>
            <person name="Kohler A."/>
            <person name="Kuees U."/>
            <person name="Lindquist E.A."/>
            <person name="Lucas S.M."/>
            <person name="Mago R."/>
            <person name="Mauceli E."/>
            <person name="Morin E."/>
            <person name="Murat C."/>
            <person name="Pangilinan J.L."/>
            <person name="Park R."/>
            <person name="Pearson M."/>
            <person name="Quesneville H."/>
            <person name="Rouhier N."/>
            <person name="Sakthikumar S."/>
            <person name="Salamov A.A."/>
            <person name="Schmutz J."/>
            <person name="Selles B."/>
            <person name="Shapiro H."/>
            <person name="Tanguay P."/>
            <person name="Tuskan G.A."/>
            <person name="Henrissat B."/>
            <person name="Van de Peer Y."/>
            <person name="Rouze P."/>
            <person name="Ellis J.G."/>
            <person name="Dodds P.N."/>
            <person name="Schein J.E."/>
            <person name="Zhong S."/>
            <person name="Hamelin R.C."/>
            <person name="Grigoriev I.V."/>
            <person name="Szabo L.J."/>
            <person name="Martin F."/>
        </authorList>
    </citation>
    <scope>NUCLEOTIDE SEQUENCE [LARGE SCALE GENOMIC DNA]</scope>
    <source>
        <strain evidence="3">98AG31 / pathotype 3-4-7</strain>
    </source>
</reference>
<feature type="region of interest" description="Disordered" evidence="1">
    <location>
        <begin position="78"/>
        <end position="102"/>
    </location>
</feature>
<keyword evidence="3" id="KW-1185">Reference proteome</keyword>
<evidence type="ECO:0000313" key="2">
    <source>
        <dbReference type="EMBL" id="EGG01433.1"/>
    </source>
</evidence>
<dbReference type="InParanoid" id="F4S1T9"/>
<feature type="compositionally biased region" description="Polar residues" evidence="1">
    <location>
        <begin position="288"/>
        <end position="299"/>
    </location>
</feature>
<protein>
    <submittedName>
        <fullName evidence="2">Uncharacterized protein</fullName>
    </submittedName>
</protein>
<evidence type="ECO:0000256" key="1">
    <source>
        <dbReference type="SAM" id="MobiDB-lite"/>
    </source>
</evidence>
<dbReference type="VEuPathDB" id="FungiDB:MELLADRAFT_111034"/>
<feature type="compositionally biased region" description="Basic and acidic residues" evidence="1">
    <location>
        <begin position="587"/>
        <end position="601"/>
    </location>
</feature>